<keyword evidence="2" id="KW-1185">Reference proteome</keyword>
<name>A0A811UYP3_CERCA</name>
<organism evidence="1 2">
    <name type="scientific">Ceratitis capitata</name>
    <name type="common">Mediterranean fruit fly</name>
    <name type="synonym">Tephritis capitata</name>
    <dbReference type="NCBI Taxonomy" id="7213"/>
    <lineage>
        <taxon>Eukaryota</taxon>
        <taxon>Metazoa</taxon>
        <taxon>Ecdysozoa</taxon>
        <taxon>Arthropoda</taxon>
        <taxon>Hexapoda</taxon>
        <taxon>Insecta</taxon>
        <taxon>Pterygota</taxon>
        <taxon>Neoptera</taxon>
        <taxon>Endopterygota</taxon>
        <taxon>Diptera</taxon>
        <taxon>Brachycera</taxon>
        <taxon>Muscomorpha</taxon>
        <taxon>Tephritoidea</taxon>
        <taxon>Tephritidae</taxon>
        <taxon>Ceratitis</taxon>
        <taxon>Ceratitis</taxon>
    </lineage>
</organism>
<accession>A0A811UYP3</accession>
<evidence type="ECO:0000313" key="2">
    <source>
        <dbReference type="Proteomes" id="UP000606786"/>
    </source>
</evidence>
<dbReference type="AlphaFoldDB" id="A0A811UYP3"/>
<dbReference type="Proteomes" id="UP000606786">
    <property type="component" value="Unassembled WGS sequence"/>
</dbReference>
<proteinExistence type="predicted"/>
<dbReference type="EMBL" id="CAJHJT010000029">
    <property type="protein sequence ID" value="CAD7002203.1"/>
    <property type="molecule type" value="Genomic_DNA"/>
</dbReference>
<reference evidence="1" key="1">
    <citation type="submission" date="2020-11" db="EMBL/GenBank/DDBJ databases">
        <authorList>
            <person name="Whitehead M."/>
        </authorList>
    </citation>
    <scope>NUCLEOTIDE SEQUENCE</scope>
    <source>
        <strain evidence="1">EGII</strain>
    </source>
</reference>
<comment type="caution">
    <text evidence="1">The sequence shown here is derived from an EMBL/GenBank/DDBJ whole genome shotgun (WGS) entry which is preliminary data.</text>
</comment>
<gene>
    <name evidence="1" type="ORF">CCAP1982_LOCUS10691</name>
</gene>
<protein>
    <submittedName>
        <fullName evidence="1">(Mediterranean fruit fly) hypothetical protein</fullName>
    </submittedName>
</protein>
<evidence type="ECO:0000313" key="1">
    <source>
        <dbReference type="EMBL" id="CAD7002203.1"/>
    </source>
</evidence>
<sequence>MPFDCPDVRKAAGFTYNNNAKEEEEEKWRQIKSEQKSKSQMKMKNCSKLTCASCLPAWAACHMHACATAITRAHESITSQFQATTAVAYTTPQLLQVQRQGSVYCLLGCLQQRQ</sequence>